<feature type="compositionally biased region" description="Low complexity" evidence="1">
    <location>
        <begin position="537"/>
        <end position="565"/>
    </location>
</feature>
<evidence type="ECO:0000256" key="1">
    <source>
        <dbReference type="SAM" id="MobiDB-lite"/>
    </source>
</evidence>
<evidence type="ECO:0000313" key="3">
    <source>
        <dbReference type="EMBL" id="PWK31531.1"/>
    </source>
</evidence>
<proteinExistence type="predicted"/>
<feature type="transmembrane region" description="Helical" evidence="2">
    <location>
        <begin position="119"/>
        <end position="139"/>
    </location>
</feature>
<dbReference type="EMBL" id="QGGR01000033">
    <property type="protein sequence ID" value="PWK31531.1"/>
    <property type="molecule type" value="Genomic_DNA"/>
</dbReference>
<comment type="caution">
    <text evidence="3">The sequence shown here is derived from an EMBL/GenBank/DDBJ whole genome shotgun (WGS) entry which is preliminary data.</text>
</comment>
<feature type="transmembrane region" description="Helical" evidence="2">
    <location>
        <begin position="503"/>
        <end position="525"/>
    </location>
</feature>
<gene>
    <name evidence="3" type="ORF">BC793_13370</name>
</gene>
<feature type="compositionally biased region" description="Gly residues" evidence="1">
    <location>
        <begin position="64"/>
        <end position="79"/>
    </location>
</feature>
<feature type="transmembrane region" description="Helical" evidence="2">
    <location>
        <begin position="318"/>
        <end position="339"/>
    </location>
</feature>
<feature type="region of interest" description="Disordered" evidence="1">
    <location>
        <begin position="535"/>
        <end position="575"/>
    </location>
</feature>
<feature type="compositionally biased region" description="Low complexity" evidence="1">
    <location>
        <begin position="47"/>
        <end position="63"/>
    </location>
</feature>
<dbReference type="AlphaFoldDB" id="A0A316EHM6"/>
<evidence type="ECO:0000313" key="4">
    <source>
        <dbReference type="Proteomes" id="UP000245697"/>
    </source>
</evidence>
<feature type="transmembrane region" description="Helical" evidence="2">
    <location>
        <begin position="359"/>
        <end position="385"/>
    </location>
</feature>
<feature type="transmembrane region" description="Helical" evidence="2">
    <location>
        <begin position="585"/>
        <end position="604"/>
    </location>
</feature>
<feature type="transmembrane region" description="Helical" evidence="2">
    <location>
        <begin position="151"/>
        <end position="173"/>
    </location>
</feature>
<protein>
    <submittedName>
        <fullName evidence="3">Uncharacterized protein</fullName>
    </submittedName>
</protein>
<reference evidence="3 4" key="1">
    <citation type="submission" date="2018-05" db="EMBL/GenBank/DDBJ databases">
        <title>Genomic Encyclopedia of Archaeal and Bacterial Type Strains, Phase II (KMG-II): from individual species to whole genera.</title>
        <authorList>
            <person name="Goeker M."/>
        </authorList>
    </citation>
    <scope>NUCLEOTIDE SEQUENCE [LARGE SCALE GENOMIC DNA]</scope>
    <source>
        <strain evidence="3 4">DSM 45184</strain>
    </source>
</reference>
<feature type="transmembrane region" description="Helical" evidence="2">
    <location>
        <begin position="397"/>
        <end position="417"/>
    </location>
</feature>
<evidence type="ECO:0000256" key="2">
    <source>
        <dbReference type="SAM" id="Phobius"/>
    </source>
</evidence>
<keyword evidence="4" id="KW-1185">Reference proteome</keyword>
<feature type="transmembrane region" description="Helical" evidence="2">
    <location>
        <begin position="277"/>
        <end position="297"/>
    </location>
</feature>
<keyword evidence="2" id="KW-0812">Transmembrane</keyword>
<dbReference type="OrthoDB" id="3277249at2"/>
<feature type="compositionally biased region" description="Gly residues" evidence="1">
    <location>
        <begin position="87"/>
        <end position="110"/>
    </location>
</feature>
<organism evidence="3 4">
    <name type="scientific">Actinoplanes xinjiangensis</name>
    <dbReference type="NCBI Taxonomy" id="512350"/>
    <lineage>
        <taxon>Bacteria</taxon>
        <taxon>Bacillati</taxon>
        <taxon>Actinomycetota</taxon>
        <taxon>Actinomycetes</taxon>
        <taxon>Micromonosporales</taxon>
        <taxon>Micromonosporaceae</taxon>
        <taxon>Actinoplanes</taxon>
    </lineage>
</organism>
<keyword evidence="2" id="KW-0472">Membrane</keyword>
<accession>A0A316EHM6</accession>
<sequence>MVQDLVGDDRSEASTVKLEPDGVQPAGAVDGGVVAKSGSGPADRADAGGTQAASAATGAVAVSGGRGEGGRGEGSWGEGGRGEGGRGEGGQGEGGRGEGGPGEGGPGESGVLGKSGPELVLWLHRGLSVAAVMGLVVGTRGFWQSNAMSRPWLALVLTGAYLAMLVAAVIALCAPRHRVLARLDVGVLVTAIVIKLVAAWPGVSGAKELTVDEGILMDAASRALAKGDNPYTSAWPGIDPVLPTQLMDGRTVFDFGYPPLGVEIGAVFQRLFPSMTGIVLVAWLAVFATAVFVFAVAPRPLRPIATLGVLGLGTFTGYADNAYPSVIALPFLCVALWGWPGIGRDGRLGRYGLVRAAALGAACSIHQLGWFLALFLVVGLIVLRLGELGLARTFMLLLRYGGTALAVFFLASLPFLVKTPHEWLTGVFEPLLQHAVPHGQGLMGITHYIIGGSAALDMFGHATIALLVALLVVFGLHLRTLGPAIAVLPWMIFMVSTRSQDGYWLLTMPLWLVALVTTTRADFAGAWQIPLPRRRTAPAQGAPAQGAPAQGAPAQGAPAQGAPAQETVAQRATAQGEQAGRRVRALVTAALFVPAAAMFLIGVATPQPLGFTVNTPVVAGRNLPELTVEVTNRSDEPVTPHFSVATGATIAGFWRIQAGPATLPAGATGTYTLVPSTKTFKVPAEGLTILRAVSDAPQTLSSIRLTN</sequence>
<keyword evidence="2" id="KW-1133">Transmembrane helix</keyword>
<name>A0A316EHM6_9ACTN</name>
<feature type="region of interest" description="Disordered" evidence="1">
    <location>
        <begin position="1"/>
        <end position="111"/>
    </location>
</feature>
<dbReference type="Proteomes" id="UP000245697">
    <property type="component" value="Unassembled WGS sequence"/>
</dbReference>
<dbReference type="RefSeq" id="WP_146246709.1">
    <property type="nucleotide sequence ID" value="NZ_BONA01000089.1"/>
</dbReference>